<evidence type="ECO:0000313" key="2">
    <source>
        <dbReference type="EMBL" id="MBD6616980.1"/>
    </source>
</evidence>
<keyword evidence="3" id="KW-1185">Reference proteome</keyword>
<organism evidence="2 3">
    <name type="scientific">Komarekiella delphini-convector SJRDD-AB1</name>
    <dbReference type="NCBI Taxonomy" id="2593771"/>
    <lineage>
        <taxon>Bacteria</taxon>
        <taxon>Bacillati</taxon>
        <taxon>Cyanobacteriota</taxon>
        <taxon>Cyanophyceae</taxon>
        <taxon>Nostocales</taxon>
        <taxon>Nostocaceae</taxon>
        <taxon>Komarekiella</taxon>
        <taxon>Komarekiella delphini-convector</taxon>
    </lineage>
</organism>
<gene>
    <name evidence="2" type="ORF">FNW02_14360</name>
</gene>
<comment type="caution">
    <text evidence="2">The sequence shown here is derived from an EMBL/GenBank/DDBJ whole genome shotgun (WGS) entry which is preliminary data.</text>
</comment>
<feature type="domain" description="PIN" evidence="1">
    <location>
        <begin position="14"/>
        <end position="137"/>
    </location>
</feature>
<accession>A0AA40VRB0</accession>
<dbReference type="Pfam" id="PF01850">
    <property type="entry name" value="PIN"/>
    <property type="match status" value="1"/>
</dbReference>
<evidence type="ECO:0000313" key="3">
    <source>
        <dbReference type="Proteomes" id="UP001165986"/>
    </source>
</evidence>
<dbReference type="EMBL" id="VJXY01000014">
    <property type="protein sequence ID" value="MBD6616980.1"/>
    <property type="molecule type" value="Genomic_DNA"/>
</dbReference>
<dbReference type="Gene3D" id="3.40.50.1010">
    <property type="entry name" value="5'-nuclease"/>
    <property type="match status" value="1"/>
</dbReference>
<name>A0AA40VRB0_9NOST</name>
<dbReference type="SUPFAM" id="SSF88723">
    <property type="entry name" value="PIN domain-like"/>
    <property type="match status" value="1"/>
</dbReference>
<dbReference type="InterPro" id="IPR002716">
    <property type="entry name" value="PIN_dom"/>
</dbReference>
<dbReference type="AlphaFoldDB" id="A0AA40VRB0"/>
<reference evidence="2" key="1">
    <citation type="submission" date="2019-07" db="EMBL/GenBank/DDBJ databases">
        <title>Toxilogical consequences of a new and cryptic species of cyanobacteria (Komarekiella delphini-convector) recovered from the epidermis of a bottlenose dolphin and 1500 ft. in the air.</title>
        <authorList>
            <person name="Brown A.O."/>
            <person name="Dvorak P."/>
            <person name="Villanueva C.D."/>
            <person name="Foss A.J."/>
            <person name="Garvey A.D."/>
            <person name="Gibson Q.A."/>
            <person name="Johansen J.R."/>
            <person name="Casamatta D.A."/>
        </authorList>
    </citation>
    <scope>NUCLEOTIDE SEQUENCE</scope>
    <source>
        <strain evidence="2">SJRDD-AB1</strain>
    </source>
</reference>
<sequence length="151" mass="16982">MNITDSLQGVRRLFLDTAPVIYLVEQHPQYFALTRVVFELLQQTSLIGIASPVTLAECLVRPYSLGQIELQQDFIELITDNENIEFVPIADQSIALNAAQIRAKYNIKLPDAFQIAVALSIGCEAFLTNDVTFRRITELPILLLDDFNNAK</sequence>
<dbReference type="RefSeq" id="WP_191758222.1">
    <property type="nucleotide sequence ID" value="NZ_VJXY01000014.1"/>
</dbReference>
<dbReference type="Proteomes" id="UP001165986">
    <property type="component" value="Unassembled WGS sequence"/>
</dbReference>
<dbReference type="InterPro" id="IPR029060">
    <property type="entry name" value="PIN-like_dom_sf"/>
</dbReference>
<evidence type="ECO:0000259" key="1">
    <source>
        <dbReference type="Pfam" id="PF01850"/>
    </source>
</evidence>
<proteinExistence type="predicted"/>
<protein>
    <submittedName>
        <fullName evidence="2">Type II toxin-antitoxin system VapC family toxin</fullName>
    </submittedName>
</protein>